<gene>
    <name evidence="3" type="ORF">GCT13_42965</name>
</gene>
<dbReference type="PANTHER" id="PTHR34047">
    <property type="entry name" value="NUCLEAR INTRON MATURASE 1, MITOCHONDRIAL-RELATED"/>
    <property type="match status" value="1"/>
</dbReference>
<dbReference type="InterPro" id="IPR051083">
    <property type="entry name" value="GrpII_Intron_Splice-Mob/Def"/>
</dbReference>
<evidence type="ECO:0000259" key="2">
    <source>
        <dbReference type="PROSITE" id="PS50878"/>
    </source>
</evidence>
<comment type="caution">
    <text evidence="3">The sequence shown here is derived from an EMBL/GenBank/DDBJ whole genome shotgun (WGS) entry which is preliminary data.</text>
</comment>
<keyword evidence="4" id="KW-1185">Reference proteome</keyword>
<sequence>MSTTKPFVIDKWLVYEAFKAVKANAGSAGVDQQSLADFEADLKGNLYKIWNRMSSGSYFPDPVKAVAIPKKNGGERILGVPTVSDRVAQMVVKQAIEPEIESIFLQDSYGYRPGKSALDAVGVTRERCWKYDWVLEFDIKGLFDNIDHDLLQRALRRHIKSDWAMLYIDRWLKAPLQLSDGTRVERTRGTPQGGVVAPATT</sequence>
<dbReference type="AlphaFoldDB" id="A0A7X1TLC0"/>
<dbReference type="InterPro" id="IPR043502">
    <property type="entry name" value="DNA/RNA_pol_sf"/>
</dbReference>
<name>A0A7X1TLC0_9BURK</name>
<dbReference type="Proteomes" id="UP000484381">
    <property type="component" value="Unassembled WGS sequence"/>
</dbReference>
<dbReference type="EMBL" id="WHNP01000103">
    <property type="protein sequence ID" value="MPW23338.1"/>
    <property type="molecule type" value="Genomic_DNA"/>
</dbReference>
<accession>A0A7X1TLC0</accession>
<dbReference type="Pfam" id="PF00078">
    <property type="entry name" value="RVT_1"/>
    <property type="match status" value="1"/>
</dbReference>
<dbReference type="CDD" id="cd01651">
    <property type="entry name" value="RT_G2_intron"/>
    <property type="match status" value="1"/>
</dbReference>
<keyword evidence="3" id="KW-0548">Nucleotidyltransferase</keyword>
<dbReference type="PROSITE" id="PS50878">
    <property type="entry name" value="RT_POL"/>
    <property type="match status" value="1"/>
</dbReference>
<evidence type="ECO:0000313" key="3">
    <source>
        <dbReference type="EMBL" id="MPW23338.1"/>
    </source>
</evidence>
<organism evidence="3 4">
    <name type="scientific">Paraburkholderia franconis</name>
    <dbReference type="NCBI Taxonomy" id="2654983"/>
    <lineage>
        <taxon>Bacteria</taxon>
        <taxon>Pseudomonadati</taxon>
        <taxon>Pseudomonadota</taxon>
        <taxon>Betaproteobacteria</taxon>
        <taxon>Burkholderiales</taxon>
        <taxon>Burkholderiaceae</taxon>
        <taxon>Paraburkholderia</taxon>
    </lineage>
</organism>
<comment type="similarity">
    <text evidence="1">Belongs to the bacterial reverse transcriptase family.</text>
</comment>
<proteinExistence type="inferred from homology"/>
<dbReference type="InterPro" id="IPR000477">
    <property type="entry name" value="RT_dom"/>
</dbReference>
<evidence type="ECO:0000313" key="4">
    <source>
        <dbReference type="Proteomes" id="UP000484381"/>
    </source>
</evidence>
<dbReference type="GO" id="GO:0003964">
    <property type="term" value="F:RNA-directed DNA polymerase activity"/>
    <property type="evidence" value="ECO:0007669"/>
    <property type="project" value="UniProtKB-KW"/>
</dbReference>
<evidence type="ECO:0000256" key="1">
    <source>
        <dbReference type="ARBA" id="ARBA00034120"/>
    </source>
</evidence>
<protein>
    <submittedName>
        <fullName evidence="3">Group II intron reverse transcriptase/maturase</fullName>
    </submittedName>
</protein>
<reference evidence="3 4" key="1">
    <citation type="submission" date="2019-10" db="EMBL/GenBank/DDBJ databases">
        <title>Paraburkholderia sp. isolated from nodules of Mimosa pudica from Brazilian Atlantic Forest soils.</title>
        <authorList>
            <person name="Paulitsch F."/>
            <person name="Hungria M."/>
            <person name="Dall'Agnol R."/>
        </authorList>
    </citation>
    <scope>NUCLEOTIDE SEQUENCE [LARGE SCALE GENOMIC DNA]</scope>
    <source>
        <strain evidence="3 4">CNPSo 3157</strain>
    </source>
</reference>
<dbReference type="PANTHER" id="PTHR34047:SF3">
    <property type="entry name" value="BLR2052 PROTEIN"/>
    <property type="match status" value="1"/>
</dbReference>
<dbReference type="SUPFAM" id="SSF56672">
    <property type="entry name" value="DNA/RNA polymerases"/>
    <property type="match status" value="1"/>
</dbReference>
<dbReference type="RefSeq" id="WP_152767841.1">
    <property type="nucleotide sequence ID" value="NZ_WHNP01000103.1"/>
</dbReference>
<feature type="domain" description="Reverse transcriptase" evidence="2">
    <location>
        <begin position="49"/>
        <end position="201"/>
    </location>
</feature>
<keyword evidence="3" id="KW-0808">Transferase</keyword>
<keyword evidence="3" id="KW-0695">RNA-directed DNA polymerase</keyword>